<dbReference type="Proteomes" id="UP000011586">
    <property type="component" value="Unassembled WGS sequence"/>
</dbReference>
<dbReference type="InterPro" id="IPR027275">
    <property type="entry name" value="PRC-brl_dom"/>
</dbReference>
<gene>
    <name evidence="2" type="ORF">C463_15210</name>
</gene>
<protein>
    <submittedName>
        <fullName evidence="2">PRC-barrel domain protein</fullName>
    </submittedName>
</protein>
<evidence type="ECO:0000313" key="2">
    <source>
        <dbReference type="EMBL" id="ELZ40281.1"/>
    </source>
</evidence>
<name>M0DXP6_9EURY</name>
<feature type="domain" description="PRC-barrel" evidence="1">
    <location>
        <begin position="25"/>
        <end position="97"/>
    </location>
</feature>
<dbReference type="PATRIC" id="fig|1227465.4.peg.2938"/>
<dbReference type="SUPFAM" id="SSF50346">
    <property type="entry name" value="PRC-barrel domain"/>
    <property type="match status" value="1"/>
</dbReference>
<dbReference type="AlphaFoldDB" id="M0DXP6"/>
<dbReference type="STRING" id="1227465.C463_15210"/>
<organism evidence="2 3">
    <name type="scientific">Halorubrum californiense DSM 19288</name>
    <dbReference type="NCBI Taxonomy" id="1227465"/>
    <lineage>
        <taxon>Archaea</taxon>
        <taxon>Methanobacteriati</taxon>
        <taxon>Methanobacteriota</taxon>
        <taxon>Stenosarchaea group</taxon>
        <taxon>Halobacteria</taxon>
        <taxon>Halobacteriales</taxon>
        <taxon>Haloferacaceae</taxon>
        <taxon>Halorubrum</taxon>
    </lineage>
</organism>
<dbReference type="EMBL" id="AOJK01000072">
    <property type="protein sequence ID" value="ELZ40281.1"/>
    <property type="molecule type" value="Genomic_DNA"/>
</dbReference>
<dbReference type="Gene3D" id="2.30.30.240">
    <property type="entry name" value="PRC-barrel domain"/>
    <property type="match status" value="1"/>
</dbReference>
<evidence type="ECO:0000259" key="1">
    <source>
        <dbReference type="Pfam" id="PF05239"/>
    </source>
</evidence>
<comment type="caution">
    <text evidence="2">The sequence shown here is derived from an EMBL/GenBank/DDBJ whole genome shotgun (WGS) entry which is preliminary data.</text>
</comment>
<dbReference type="PANTHER" id="PTHR38137:SF1">
    <property type="entry name" value="PRC-BARREL DOMAIN-CONTAINING PROTEIN"/>
    <property type="match status" value="1"/>
</dbReference>
<proteinExistence type="predicted"/>
<accession>M0DXP6</accession>
<dbReference type="InterPro" id="IPR011033">
    <property type="entry name" value="PRC_barrel-like_sf"/>
</dbReference>
<dbReference type="Pfam" id="PF05239">
    <property type="entry name" value="PRC"/>
    <property type="match status" value="1"/>
</dbReference>
<dbReference type="PANTHER" id="PTHR38137">
    <property type="entry name" value="PRC-BARREL DOMAIN PROTEIN"/>
    <property type="match status" value="1"/>
</dbReference>
<reference evidence="2 3" key="1">
    <citation type="journal article" date="2014" name="PLoS Genet.">
        <title>Phylogenetically driven sequencing of extremely halophilic archaea reveals strategies for static and dynamic osmo-response.</title>
        <authorList>
            <person name="Becker E.A."/>
            <person name="Seitzer P.M."/>
            <person name="Tritt A."/>
            <person name="Larsen D."/>
            <person name="Krusor M."/>
            <person name="Yao A.I."/>
            <person name="Wu D."/>
            <person name="Madern D."/>
            <person name="Eisen J.A."/>
            <person name="Darling A.E."/>
            <person name="Facciotti M.T."/>
        </authorList>
    </citation>
    <scope>NUCLEOTIDE SEQUENCE [LARGE SCALE GENOMIC DNA]</scope>
    <source>
        <strain evidence="2 3">DSM 19288</strain>
    </source>
</reference>
<keyword evidence="3" id="KW-1185">Reference proteome</keyword>
<evidence type="ECO:0000313" key="3">
    <source>
        <dbReference type="Proteomes" id="UP000011586"/>
    </source>
</evidence>
<sequence length="121" mass="13055">MSFDNERLLGALVTVSCMNAAPEEITALVGREVYSSNGVFVGEVEDIQLDLDARAVTGLALAELNHELFAGQVDGSTGVVVPYRWVRAVGDVVLINDVIERYDAGESEEDGSEIEARPESR</sequence>